<name>R7TM63_CAPTE</name>
<feature type="compositionally biased region" description="Polar residues" evidence="2">
    <location>
        <begin position="2487"/>
        <end position="2504"/>
    </location>
</feature>
<feature type="region of interest" description="Disordered" evidence="2">
    <location>
        <begin position="2458"/>
        <end position="2516"/>
    </location>
</feature>
<protein>
    <recommendedName>
        <fullName evidence="6">EF-hand domain-containing protein</fullName>
    </recommendedName>
</protein>
<evidence type="ECO:0000256" key="1">
    <source>
        <dbReference type="SAM" id="Coils"/>
    </source>
</evidence>
<dbReference type="SUPFAM" id="SSF47473">
    <property type="entry name" value="EF-hand"/>
    <property type="match status" value="1"/>
</dbReference>
<dbReference type="OMA" id="MGDAEWA"/>
<feature type="compositionally biased region" description="Basic residues" evidence="2">
    <location>
        <begin position="2687"/>
        <end position="2697"/>
    </location>
</feature>
<evidence type="ECO:0000256" key="2">
    <source>
        <dbReference type="SAM" id="MobiDB-lite"/>
    </source>
</evidence>
<reference evidence="4" key="3">
    <citation type="submission" date="2015-06" db="UniProtKB">
        <authorList>
            <consortium name="EnsemblMetazoa"/>
        </authorList>
    </citation>
    <scope>IDENTIFICATION</scope>
</reference>
<dbReference type="EMBL" id="KB309282">
    <property type="protein sequence ID" value="ELT94918.1"/>
    <property type="molecule type" value="Genomic_DNA"/>
</dbReference>
<feature type="region of interest" description="Disordered" evidence="2">
    <location>
        <begin position="2649"/>
        <end position="2697"/>
    </location>
</feature>
<feature type="compositionally biased region" description="Basic and acidic residues" evidence="2">
    <location>
        <begin position="2458"/>
        <end position="2482"/>
    </location>
</feature>
<evidence type="ECO:0008006" key="6">
    <source>
        <dbReference type="Google" id="ProtNLM"/>
    </source>
</evidence>
<feature type="compositionally biased region" description="Basic and acidic residues" evidence="2">
    <location>
        <begin position="2078"/>
        <end position="2097"/>
    </location>
</feature>
<reference evidence="5" key="1">
    <citation type="submission" date="2012-12" db="EMBL/GenBank/DDBJ databases">
        <authorList>
            <person name="Hellsten U."/>
            <person name="Grimwood J."/>
            <person name="Chapman J.A."/>
            <person name="Shapiro H."/>
            <person name="Aerts A."/>
            <person name="Otillar R.P."/>
            <person name="Terry A.Y."/>
            <person name="Boore J.L."/>
            <person name="Simakov O."/>
            <person name="Marletaz F."/>
            <person name="Cho S.-J."/>
            <person name="Edsinger-Gonzales E."/>
            <person name="Havlak P."/>
            <person name="Kuo D.-H."/>
            <person name="Larsson T."/>
            <person name="Lv J."/>
            <person name="Arendt D."/>
            <person name="Savage R."/>
            <person name="Osoegawa K."/>
            <person name="de Jong P."/>
            <person name="Lindberg D.R."/>
            <person name="Seaver E.C."/>
            <person name="Weisblat D.A."/>
            <person name="Putnam N.H."/>
            <person name="Grigoriev I.V."/>
            <person name="Rokhsar D.S."/>
        </authorList>
    </citation>
    <scope>NUCLEOTIDE SEQUENCE</scope>
    <source>
        <strain evidence="5">I ESC-2004</strain>
    </source>
</reference>
<evidence type="ECO:0000313" key="4">
    <source>
        <dbReference type="EnsemblMetazoa" id="CapteP221037"/>
    </source>
</evidence>
<keyword evidence="5" id="KW-1185">Reference proteome</keyword>
<feature type="coiled-coil region" evidence="1">
    <location>
        <begin position="1950"/>
        <end position="2015"/>
    </location>
</feature>
<accession>R7TM63</accession>
<evidence type="ECO:0000313" key="5">
    <source>
        <dbReference type="Proteomes" id="UP000014760"/>
    </source>
</evidence>
<feature type="region of interest" description="Disordered" evidence="2">
    <location>
        <begin position="1156"/>
        <end position="1185"/>
    </location>
</feature>
<feature type="coiled-coil region" evidence="1">
    <location>
        <begin position="1244"/>
        <end position="1275"/>
    </location>
</feature>
<feature type="region of interest" description="Disordered" evidence="2">
    <location>
        <begin position="2078"/>
        <end position="2114"/>
    </location>
</feature>
<dbReference type="STRING" id="283909.R7TM63"/>
<gene>
    <name evidence="3" type="ORF">CAPTEDRAFT_221037</name>
</gene>
<dbReference type="EnsemblMetazoa" id="CapteT221037">
    <property type="protein sequence ID" value="CapteP221037"/>
    <property type="gene ID" value="CapteG221037"/>
</dbReference>
<proteinExistence type="predicted"/>
<dbReference type="InterPro" id="IPR011992">
    <property type="entry name" value="EF-hand-dom_pair"/>
</dbReference>
<feature type="coiled-coil region" evidence="1">
    <location>
        <begin position="2335"/>
        <end position="2364"/>
    </location>
</feature>
<dbReference type="Proteomes" id="UP000014760">
    <property type="component" value="Unassembled WGS sequence"/>
</dbReference>
<dbReference type="EMBL" id="AMQN01012081">
    <property type="status" value="NOT_ANNOTATED_CDS"/>
    <property type="molecule type" value="Genomic_DNA"/>
</dbReference>
<organism evidence="3">
    <name type="scientific">Capitella teleta</name>
    <name type="common">Polychaete worm</name>
    <dbReference type="NCBI Taxonomy" id="283909"/>
    <lineage>
        <taxon>Eukaryota</taxon>
        <taxon>Metazoa</taxon>
        <taxon>Spiralia</taxon>
        <taxon>Lophotrochozoa</taxon>
        <taxon>Annelida</taxon>
        <taxon>Polychaeta</taxon>
        <taxon>Sedentaria</taxon>
        <taxon>Scolecida</taxon>
        <taxon>Capitellidae</taxon>
        <taxon>Capitella</taxon>
    </lineage>
</organism>
<feature type="compositionally biased region" description="Acidic residues" evidence="2">
    <location>
        <begin position="1163"/>
        <end position="1176"/>
    </location>
</feature>
<dbReference type="HOGENOM" id="CLU_226907_0_0_1"/>
<sequence>MGLLDLDSVFDILDAGRKGHVSIKQIQQFDETLHFSPLDWRQVQAGIKQVCGTSKDASFNKQQFVKIIEELQRRRTLEERLRWDFLSLDQTGNNRLPVNDALAFMKLIHADRFSLQNWKNFLSNREDPHMDVYWDEIKVVICDDPVVDVCSTDEDFRQESERLEQAKEKGNQEDFNAYLQNLDEGMSAGKNHLYKEQTRRLGKRKLDRWHNEGVEAMLLDDGIDHGEHIPLSSRDFVSLGDLMEALNQKYTLLRKALFIDMLKEQFGEAMWGSMSPEEQTEAFETLQAEEKEMRSNGTLATKAMALYGAGVTHDLSLEGIMGLLGSALKSRNKEFSDLRAKLKDDGKNNIDADQIIKDHYDAELKIPTNTADMLVALADRQATETENLLARMSSKNENKLSTAQVMTEYCKLHLQTMLTQLDTTFFTTASAVGLSERTQMFKQDRYDPERARQEMLAQHRLQQRLNNSVEIPWDENEGSKIKGQGVVELQLNVIKEMAWKHALERDIMAQLVQGGQSKEAKTMAGKLSGDERNSRMASLRSERKQLRSGSGQLLKMHRAEHVRILQQGAGIYHTIRGEELAVMGQDSYDVQSNSAVLADLQQKQDQEREHVLFYMQAKKEKDLSRLHRMQRTARLEEHWDNVATVLLGTFESSEDEQPYLDALDLKFRALRGLLLTHELKLEHGVGWQRLKVKDQQKLLGKRLKDEWQLRQDGKTAEMTALLTMIPADIGSVRSLMGEDKAEFIKRIAKVLALHDDPTGVGNQVYLDESPAEKASCQNLLADLQQRYYAEQDCLIGQLRSHDARGLNQEDKWLHLVLMRIETRKAERADWFDEGAVAIGLFERSLAFLETRHPTDIKRQEALAKLRVFSRKKRVLNNVPYHPERDEFTRPEKGDILNWMEAYLKELDKKHAEEREILLRVIQDPSIEELQSVAMTQSSEELQQRLGELLVKHQKMDMEKEEAREENLSLIDEAVAIRCVLKRRLLQQNGNSELDMEVIASMILTDLQRKQDTQMAAAVARNEDDLKLNREFEINMRHWESADNVVRVLTKYEGAGGDQDLIKALEDKYDALKDKLLLDSLMKQMSEADWKKLSEEERQKRLMQLRLKEKRLREQGKYDELAKLLGEGEENEARLRELMGDSRADYERRLKERLERRRKRETEGLDPEDEDEEEEEAQGGSALGDLQKRFEKEKDALLARLRGIESAYLTESQRQAALVRLRREKRQAEQAEGFEKAALLIGVAEKQQTEAIERLKSERARQEQLAQQRLQELRNKRSKRKTNENIVRSGSKIDLQEAVMLRLDERQEMERAVLAELSAMSVVKAKAELREFCKNCVGYEIQQKLEEISAKRTVLRSTPEKTKDNKNVLHEAFIVKMEGRRLHLKTDDAQPTDDHIVVSLLADLQEKHDSEAEMFILKFSQQTNDDLINVQLILVNELKHEITDNVAAVLLAEERAKESANEDVLSALEAKYDTLNDKLITQALLNQASHSPYGETQWIKMSERERQAKKMEMRLEEKRLRKEGEWEQAMSLLGESAKQHDLLSKMMGESREDYEKRMKERLELRRRRLADGLSEEECDSLQLDDEAEEKSRHNILKDLQQNYNKEKDELMARLLSSEDHLSREQRRQLEKARLQRERIGAEREENFDAAALLLGMAHQQEADMERNRSKQEHLARERLNARLRQLRENKAANLLLEDVALPSNHEDKVGLIEALVVEIEMKHSNERELMMQLFEDDVVLEQMQQCTLMASDEIRVEIEVKGQLRKQWEKEGHHDPEAQKKALQTLAAFALSLGSKESGSDDEAKVTLLATLQQVQDKEKCRLLHDLEKKSVDEVRQLKMAQAADRQHRWLDNVALALMRTEEGGVGGSGEEREVVDALEKKYDTLRDKLLADALMQQVGEEQWRQLSEQERQKQLGQLKLQERQLRKEGRLDEAAALFAGLESAEQDMALKLGESQSEQKRRLAERLERKRALLKEREEKGLSVDENVVAAILDAEEEEEKKNKKKNILSELQHHYDDEKEALLALLRNQSSRTATEKQRQLELARLHREQKMLEKQEKFDSAALLLSVAEQRERSIEANMTEQREQQRELAKQRLAEKRRKKQEKEEEKGERTELDAALELNAIVKQGLVGVHESLLEQVEMKQETERNLLMELAEDVPTNQDCFQLLSSMKSMDEVLSKLETLELERKRWKKHSRLAAAKAALSEKKDALEEATRILKAKKEQNNILRKAVALRIHAEIDHVKKFNAEMSESECKEESLVTLLAALQRRHEAEVNALRDLIPDQDENGLKELRDAQKVAVKEGWLENLSAAIFAEVPSEEEDGDDVDGMVGNADEHQMEKAREELQNEFEQEKENMGKKLESSVESVDVDAVMAELEVQQRAKLQRCKQALEAAQHRQKRDRLEAKREAKFNCDYEKNAAAELLKMASKQQSSLEMQVSSEQQRLGDLMQQKLEARRQARLEKKREEESRSTEDESRSEGGDTESVGTSRPSTTDTVPSSLRMSKREKTVVDVSLSDDQKNEMYMKLVREQTVINRRLSLEHRRHEDLLMKRLQDMKDRKMSEATALIALGERQRTTVEKQRKSEQEKQLTATKERVARIRYEKTMTMKENSNKSAQKFQNLLDSSDTKDLNPDDKMALAAKKLEEKFRQEHASPRVSATLEEKEAAAEGSSETDKLKFLNQKREQRKKARAAKK</sequence>
<feature type="region of interest" description="Disordered" evidence="2">
    <location>
        <begin position="519"/>
        <end position="550"/>
    </location>
</feature>
<evidence type="ECO:0000313" key="3">
    <source>
        <dbReference type="EMBL" id="ELT94918.1"/>
    </source>
</evidence>
<feature type="compositionally biased region" description="Basic and acidic residues" evidence="2">
    <location>
        <begin position="2104"/>
        <end position="2114"/>
    </location>
</feature>
<dbReference type="OrthoDB" id="10072101at2759"/>
<feature type="coiled-coil region" evidence="1">
    <location>
        <begin position="945"/>
        <end position="972"/>
    </location>
</feature>
<feature type="compositionally biased region" description="Basic and acidic residues" evidence="2">
    <location>
        <begin position="2663"/>
        <end position="2686"/>
    </location>
</feature>
<keyword evidence="1" id="KW-0175">Coiled coil</keyword>
<reference evidence="3 5" key="2">
    <citation type="journal article" date="2013" name="Nature">
        <title>Insights into bilaterian evolution from three spiralian genomes.</title>
        <authorList>
            <person name="Simakov O."/>
            <person name="Marletaz F."/>
            <person name="Cho S.J."/>
            <person name="Edsinger-Gonzales E."/>
            <person name="Havlak P."/>
            <person name="Hellsten U."/>
            <person name="Kuo D.H."/>
            <person name="Larsson T."/>
            <person name="Lv J."/>
            <person name="Arendt D."/>
            <person name="Savage R."/>
            <person name="Osoegawa K."/>
            <person name="de Jong P."/>
            <person name="Grimwood J."/>
            <person name="Chapman J.A."/>
            <person name="Shapiro H."/>
            <person name="Aerts A."/>
            <person name="Otillar R.P."/>
            <person name="Terry A.Y."/>
            <person name="Boore J.L."/>
            <person name="Grigoriev I.V."/>
            <person name="Lindberg D.R."/>
            <person name="Seaver E.C."/>
            <person name="Weisblat D.A."/>
            <person name="Putnam N.H."/>
            <person name="Rokhsar D.S."/>
        </authorList>
    </citation>
    <scope>NUCLEOTIDE SEQUENCE</scope>
    <source>
        <strain evidence="3 5">I ESC-2004</strain>
    </source>
</reference>
<feature type="compositionally biased region" description="Basic and acidic residues" evidence="2">
    <location>
        <begin position="528"/>
        <end position="545"/>
    </location>
</feature>